<evidence type="ECO:0000313" key="2">
    <source>
        <dbReference type="Proteomes" id="UP000014500"/>
    </source>
</evidence>
<dbReference type="EnsemblMetazoa" id="SMAR000108-RA">
    <property type="protein sequence ID" value="SMAR000108-PA"/>
    <property type="gene ID" value="SMAR000108"/>
</dbReference>
<organism evidence="1 2">
    <name type="scientific">Strigamia maritima</name>
    <name type="common">European centipede</name>
    <name type="synonym">Geophilus maritimus</name>
    <dbReference type="NCBI Taxonomy" id="126957"/>
    <lineage>
        <taxon>Eukaryota</taxon>
        <taxon>Metazoa</taxon>
        <taxon>Ecdysozoa</taxon>
        <taxon>Arthropoda</taxon>
        <taxon>Myriapoda</taxon>
        <taxon>Chilopoda</taxon>
        <taxon>Pleurostigmophora</taxon>
        <taxon>Geophilomorpha</taxon>
        <taxon>Linotaeniidae</taxon>
        <taxon>Strigamia</taxon>
    </lineage>
</organism>
<accession>T1IH05</accession>
<sequence length="69" mass="8022">MQAPIQRSLKCSNIRQYLTYDLREPKKKQKLKAEINSFGEPRANHSSRATGEDRIFQKSQSDVMFFIGC</sequence>
<reference evidence="1" key="2">
    <citation type="submission" date="2015-02" db="UniProtKB">
        <authorList>
            <consortium name="EnsemblMetazoa"/>
        </authorList>
    </citation>
    <scope>IDENTIFICATION</scope>
</reference>
<reference evidence="2" key="1">
    <citation type="submission" date="2011-05" db="EMBL/GenBank/DDBJ databases">
        <authorList>
            <person name="Richards S.R."/>
            <person name="Qu J."/>
            <person name="Jiang H."/>
            <person name="Jhangiani S.N."/>
            <person name="Agravi P."/>
            <person name="Goodspeed R."/>
            <person name="Gross S."/>
            <person name="Mandapat C."/>
            <person name="Jackson L."/>
            <person name="Mathew T."/>
            <person name="Pu L."/>
            <person name="Thornton R."/>
            <person name="Saada N."/>
            <person name="Wilczek-Boney K.B."/>
            <person name="Lee S."/>
            <person name="Kovar C."/>
            <person name="Wu Y."/>
            <person name="Scherer S.E."/>
            <person name="Worley K.C."/>
            <person name="Muzny D.M."/>
            <person name="Gibbs R."/>
        </authorList>
    </citation>
    <scope>NUCLEOTIDE SEQUENCE</scope>
    <source>
        <strain evidence="2">Brora</strain>
    </source>
</reference>
<dbReference type="Proteomes" id="UP000014500">
    <property type="component" value="Unassembled WGS sequence"/>
</dbReference>
<evidence type="ECO:0000313" key="1">
    <source>
        <dbReference type="EnsemblMetazoa" id="SMAR000108-PA"/>
    </source>
</evidence>
<dbReference type="AlphaFoldDB" id="T1IH05"/>
<name>T1IH05_STRMM</name>
<dbReference type="EMBL" id="JH429682">
    <property type="status" value="NOT_ANNOTATED_CDS"/>
    <property type="molecule type" value="Genomic_DNA"/>
</dbReference>
<proteinExistence type="predicted"/>
<protein>
    <submittedName>
        <fullName evidence="1">Uncharacterized protein</fullName>
    </submittedName>
</protein>
<dbReference type="HOGENOM" id="CLU_2779083_0_0_1"/>
<keyword evidence="2" id="KW-1185">Reference proteome</keyword>